<dbReference type="EMBL" id="GL376613">
    <property type="status" value="NOT_ANNOTATED_CDS"/>
    <property type="molecule type" value="Genomic_DNA"/>
</dbReference>
<sequence length="490" mass="52803">MEWGNKSSSYQVPSLLNLTPQRQQQSQYCSHQFDDDDEQARLCKVEHEEDDPQDSIVLTRPNSNGNAYFADRYPGADGGGSGFVSGHSRHLTDAPPFGFPSSATALPHYQSMQGSTASMAAMEGLHGCNNSNAHFTSAHVLDLQNFDDSASVDLQQLFPQPPVGAAMMSTNSTLQALHQSQQLAPYYATAAAAQGHHQTPSTEFFSENFQSPFHADPSQGGLPPFSFSSNNQTQQPSSSMFDDRDEMVMPEMHEVSNLFGNASLMTPPMSTITPRTSIVSPMNGGFLPPRSAAIGAGNNAIAPCAANNGAMTMMREGIDDSSMTVETSPKFSPDRRKLCCIEGCKSQARAFNRCKRHGGSKRCSHPGCTKSVQSRGLCIRHGGGSRCQESGCTRAAQSHGRCKMHGGGRPCIVAGCEKKAHLKRLCRKHGGGAKCYLEDCDKWAQRQGMCMAHSKHASPTTTSRGASLRTKKDTSAAASTTDTMEMMTQL</sequence>
<protein>
    <recommendedName>
        <fullName evidence="2">WRKY19-like zinc finger domain-containing protein</fullName>
    </recommendedName>
</protein>
<dbReference type="eggNOG" id="ENOG502RXI6">
    <property type="taxonomic scope" value="Eukaryota"/>
</dbReference>
<dbReference type="InterPro" id="IPR056866">
    <property type="entry name" value="Znf_WRKY19"/>
</dbReference>
<dbReference type="HOGENOM" id="CLU_557237_0_0_1"/>
<evidence type="ECO:0000313" key="3">
    <source>
        <dbReference type="EnsemblProtists" id="PYU1_T008369"/>
    </source>
</evidence>
<dbReference type="EnsemblProtists" id="PYU1_T008369">
    <property type="protein sequence ID" value="PYU1_T008369"/>
    <property type="gene ID" value="PYU1_G008353"/>
</dbReference>
<dbReference type="PANTHER" id="PTHR31827:SF1">
    <property type="entry name" value="EMB|CAB89363.1"/>
    <property type="match status" value="1"/>
</dbReference>
<dbReference type="VEuPathDB" id="FungiDB:PYU1_G008353"/>
<dbReference type="PANTHER" id="PTHR31827">
    <property type="entry name" value="EMB|CAB89363.1"/>
    <property type="match status" value="1"/>
</dbReference>
<feature type="compositionally biased region" description="Low complexity" evidence="1">
    <location>
        <begin position="224"/>
        <end position="239"/>
    </location>
</feature>
<accession>K3WTS3</accession>
<dbReference type="InParanoid" id="K3WTS3"/>
<evidence type="ECO:0000259" key="2">
    <source>
        <dbReference type="Pfam" id="PF24906"/>
    </source>
</evidence>
<organism evidence="3 4">
    <name type="scientific">Globisporangium ultimum (strain ATCC 200006 / CBS 805.95 / DAOM BR144)</name>
    <name type="common">Pythium ultimum</name>
    <dbReference type="NCBI Taxonomy" id="431595"/>
    <lineage>
        <taxon>Eukaryota</taxon>
        <taxon>Sar</taxon>
        <taxon>Stramenopiles</taxon>
        <taxon>Oomycota</taxon>
        <taxon>Peronosporomycetes</taxon>
        <taxon>Pythiales</taxon>
        <taxon>Pythiaceae</taxon>
        <taxon>Globisporangium</taxon>
    </lineage>
</organism>
<reference evidence="3" key="3">
    <citation type="submission" date="2015-02" db="UniProtKB">
        <authorList>
            <consortium name="EnsemblProtists"/>
        </authorList>
    </citation>
    <scope>IDENTIFICATION</scope>
    <source>
        <strain evidence="3">DAOM BR144</strain>
    </source>
</reference>
<dbReference type="AlphaFoldDB" id="K3WTS3"/>
<reference evidence="4" key="1">
    <citation type="journal article" date="2010" name="Genome Biol.">
        <title>Genome sequence of the necrotrophic plant pathogen Pythium ultimum reveals original pathogenicity mechanisms and effector repertoire.</title>
        <authorList>
            <person name="Levesque C.A."/>
            <person name="Brouwer H."/>
            <person name="Cano L."/>
            <person name="Hamilton J.P."/>
            <person name="Holt C."/>
            <person name="Huitema E."/>
            <person name="Raffaele S."/>
            <person name="Robideau G.P."/>
            <person name="Thines M."/>
            <person name="Win J."/>
            <person name="Zerillo M.M."/>
            <person name="Beakes G.W."/>
            <person name="Boore J.L."/>
            <person name="Busam D."/>
            <person name="Dumas B."/>
            <person name="Ferriera S."/>
            <person name="Fuerstenberg S.I."/>
            <person name="Gachon C.M."/>
            <person name="Gaulin E."/>
            <person name="Govers F."/>
            <person name="Grenville-Briggs L."/>
            <person name="Horner N."/>
            <person name="Hostetler J."/>
            <person name="Jiang R.H."/>
            <person name="Johnson J."/>
            <person name="Krajaejun T."/>
            <person name="Lin H."/>
            <person name="Meijer H.J."/>
            <person name="Moore B."/>
            <person name="Morris P."/>
            <person name="Phuntmart V."/>
            <person name="Puiu D."/>
            <person name="Shetty J."/>
            <person name="Stajich J.E."/>
            <person name="Tripathy S."/>
            <person name="Wawra S."/>
            <person name="van West P."/>
            <person name="Whitty B.R."/>
            <person name="Coutinho P.M."/>
            <person name="Henrissat B."/>
            <person name="Martin F."/>
            <person name="Thomas P.D."/>
            <person name="Tyler B.M."/>
            <person name="De Vries R.P."/>
            <person name="Kamoun S."/>
            <person name="Yandell M."/>
            <person name="Tisserat N."/>
            <person name="Buell C.R."/>
        </authorList>
    </citation>
    <scope>NUCLEOTIDE SEQUENCE</scope>
    <source>
        <strain evidence="4">DAOM:BR144</strain>
    </source>
</reference>
<dbReference type="Pfam" id="PF24906">
    <property type="entry name" value="Zf_WRKY19"/>
    <property type="match status" value="1"/>
</dbReference>
<evidence type="ECO:0000256" key="1">
    <source>
        <dbReference type="SAM" id="MobiDB-lite"/>
    </source>
</evidence>
<feature type="compositionally biased region" description="Polar residues" evidence="1">
    <location>
        <begin position="1"/>
        <end position="20"/>
    </location>
</feature>
<feature type="compositionally biased region" description="Polar residues" evidence="1">
    <location>
        <begin position="201"/>
        <end position="211"/>
    </location>
</feature>
<feature type="region of interest" description="Disordered" evidence="1">
    <location>
        <begin position="1"/>
        <end position="33"/>
    </location>
</feature>
<reference evidence="4" key="2">
    <citation type="submission" date="2010-04" db="EMBL/GenBank/DDBJ databases">
        <authorList>
            <person name="Buell R."/>
            <person name="Hamilton J."/>
            <person name="Hostetler J."/>
        </authorList>
    </citation>
    <scope>NUCLEOTIDE SEQUENCE [LARGE SCALE GENOMIC DNA]</scope>
    <source>
        <strain evidence="4">DAOM:BR144</strain>
    </source>
</reference>
<feature type="domain" description="WRKY19-like zinc finger" evidence="2">
    <location>
        <begin position="361"/>
        <end position="383"/>
    </location>
</feature>
<feature type="compositionally biased region" description="Low complexity" evidence="1">
    <location>
        <begin position="21"/>
        <end position="31"/>
    </location>
</feature>
<evidence type="ECO:0000313" key="4">
    <source>
        <dbReference type="Proteomes" id="UP000019132"/>
    </source>
</evidence>
<name>K3WTS3_GLOUD</name>
<keyword evidence="4" id="KW-1185">Reference proteome</keyword>
<dbReference type="STRING" id="431595.K3WTS3"/>
<proteinExistence type="predicted"/>
<dbReference type="Proteomes" id="UP000019132">
    <property type="component" value="Unassembled WGS sequence"/>
</dbReference>
<feature type="region of interest" description="Disordered" evidence="1">
    <location>
        <begin position="198"/>
        <end position="241"/>
    </location>
</feature>
<feature type="region of interest" description="Disordered" evidence="1">
    <location>
        <begin position="455"/>
        <end position="490"/>
    </location>
</feature>